<evidence type="ECO:0000256" key="2">
    <source>
        <dbReference type="ARBA" id="ARBA00022722"/>
    </source>
</evidence>
<dbReference type="Pfam" id="PF07453">
    <property type="entry name" value="NUMOD1"/>
    <property type="match status" value="2"/>
</dbReference>
<dbReference type="SMART" id="SM00465">
    <property type="entry name" value="GIYc"/>
    <property type="match status" value="1"/>
</dbReference>
<dbReference type="EMBL" id="CBMH010002265">
    <property type="protein sequence ID" value="CDL73517.1"/>
    <property type="molecule type" value="Genomic_DNA"/>
</dbReference>
<dbReference type="InterPro" id="IPR006350">
    <property type="entry name" value="Intron_endoG1"/>
</dbReference>
<dbReference type="SMART" id="SM00496">
    <property type="entry name" value="IENR2"/>
    <property type="match status" value="3"/>
</dbReference>
<proteinExistence type="predicted"/>
<keyword evidence="5" id="KW-1133">Transmembrane helix</keyword>
<evidence type="ECO:0000313" key="8">
    <source>
        <dbReference type="EMBL" id="CDL73520.1"/>
    </source>
</evidence>
<accession>A0A060QN57</accession>
<keyword evidence="4" id="KW-0378">Hydrolase</keyword>
<dbReference type="PROSITE" id="PS50164">
    <property type="entry name" value="GIY_YIG"/>
    <property type="match status" value="1"/>
</dbReference>
<dbReference type="InterPro" id="IPR003647">
    <property type="entry name" value="Intron_nuc_1_rpt"/>
</dbReference>
<dbReference type="GO" id="GO:0016787">
    <property type="term" value="F:hydrolase activity"/>
    <property type="evidence" value="ECO:0007669"/>
    <property type="project" value="UniProtKB-KW"/>
</dbReference>
<dbReference type="NCBIfam" id="TIGR01453">
    <property type="entry name" value="grpIintron_endo"/>
    <property type="match status" value="1"/>
</dbReference>
<feature type="transmembrane region" description="Helical" evidence="5">
    <location>
        <begin position="6"/>
        <end position="25"/>
    </location>
</feature>
<dbReference type="Pfam" id="PF01541">
    <property type="entry name" value="GIY-YIG"/>
    <property type="match status" value="1"/>
</dbReference>
<dbReference type="InterPro" id="IPR036388">
    <property type="entry name" value="WH-like_DNA-bd_sf"/>
</dbReference>
<dbReference type="SUPFAM" id="SSF64496">
    <property type="entry name" value="DNA-binding domain of intron-encoded endonucleases"/>
    <property type="match status" value="2"/>
</dbReference>
<dbReference type="Gene3D" id="1.10.10.10">
    <property type="entry name" value="Winged helix-like DNA-binding domain superfamily/Winged helix DNA-binding domain"/>
    <property type="match status" value="1"/>
</dbReference>
<keyword evidence="5" id="KW-0812">Transmembrane</keyword>
<protein>
    <submittedName>
        <fullName evidence="8">LAGLIDADG endonuclease n2 TaxGibberella RepIDA5J066_GIBZE</fullName>
    </submittedName>
</protein>
<dbReference type="Gene3D" id="3.40.1440.10">
    <property type="entry name" value="GIY-YIG endonuclease"/>
    <property type="match status" value="1"/>
</dbReference>
<evidence type="ECO:0000256" key="1">
    <source>
        <dbReference type="ARBA" id="ARBA00010045"/>
    </source>
</evidence>
<dbReference type="InterPro" id="IPR000305">
    <property type="entry name" value="GIY-YIG_endonuc"/>
</dbReference>
<dbReference type="AlphaFoldDB" id="A0A060QN57"/>
<evidence type="ECO:0000256" key="4">
    <source>
        <dbReference type="ARBA" id="ARBA00022801"/>
    </source>
</evidence>
<dbReference type="GO" id="GO:0004519">
    <property type="term" value="F:endonuclease activity"/>
    <property type="evidence" value="ECO:0007669"/>
    <property type="project" value="UniProtKB-KW"/>
</dbReference>
<sequence length="460" mass="52601">MTPSMLFSLGFVFMFTIGGLIKNHLALPLKIAICWELLTIILLELYSVTMYNFEQSAGNLRVFNALVGPLETTRDPRNIFTRRYSPWNKNALIGSASSFSNNSFNSKTIYSLRNHYSTSSKEDNTKNFVALAVFPPKAGYTSLVAPLKIYSQFKEDRSSILKEQKDKSGIYCLINNINGHSYIGSSINLASRMKNYLNNTFLKSRQNANMPIVKALLKYGQSNFTLLIVEYVEPQVLTVRETYFITSILPYYNVLKQGYSSLGYKHTEETKQLLSELASNRVHSDTTKGLIAKALTGENNPFYNKSHSMESKVRMIEAKSAYPVYIYDSFKNLLVIFPSVSSLAHLIKSNHSTIVEAIREQTIFRGEWYFTNIPYNISDNPLISNWTHKECKELILDINNMSHIRKGIFVYDTNKNFIRKYEGVTDAQRDLNISHSTIKKYAKIGGCYNGYIFSYERLND</sequence>
<dbReference type="GO" id="GO:0003677">
    <property type="term" value="F:DNA binding"/>
    <property type="evidence" value="ECO:0007669"/>
    <property type="project" value="InterPro"/>
</dbReference>
<dbReference type="InterPro" id="IPR010896">
    <property type="entry name" value="NUMOD1"/>
</dbReference>
<evidence type="ECO:0000313" key="7">
    <source>
        <dbReference type="EMBL" id="CDL73517.1"/>
    </source>
</evidence>
<dbReference type="CDD" id="cd10445">
    <property type="entry name" value="GIY-YIG_bI1_like"/>
    <property type="match status" value="1"/>
</dbReference>
<feature type="domain" description="GIY-YIG" evidence="6">
    <location>
        <begin position="166"/>
        <end position="254"/>
    </location>
</feature>
<feature type="transmembrane region" description="Helical" evidence="5">
    <location>
        <begin position="32"/>
        <end position="53"/>
    </location>
</feature>
<keyword evidence="3 8" id="KW-0255">Endonuclease</keyword>
<comment type="caution">
    <text evidence="8">The sequence shown here is derived from an EMBL/GenBank/DDBJ whole genome shotgun (WGS) entry which is preliminary data.</text>
</comment>
<gene>
    <name evidence="7" type="ORF">BN852_0127090</name>
    <name evidence="8" type="ORF">BN852_0127120</name>
</gene>
<dbReference type="SUPFAM" id="SSF82771">
    <property type="entry name" value="GIY-YIG endonuclease"/>
    <property type="match status" value="1"/>
</dbReference>
<name>A0A060QN57_FUSCU</name>
<reference evidence="8" key="1">
    <citation type="submission" date="2013-05" db="EMBL/GenBank/DDBJ databases">
        <title>Draft genome sequences of six wheat associated Fusarium spp. isolates.</title>
        <authorList>
            <person name="Moolhuijzen P.M."/>
            <person name="Manners J.M."/>
            <person name="Wilcox S."/>
            <person name="Bellgard M.I."/>
            <person name="Gardiner D.M."/>
        </authorList>
    </citation>
    <scope>NUCLEOTIDE SEQUENCE</scope>
    <source>
        <strain evidence="8">CS7071</strain>
    </source>
</reference>
<evidence type="ECO:0000256" key="3">
    <source>
        <dbReference type="ARBA" id="ARBA00022759"/>
    </source>
</evidence>
<keyword evidence="2" id="KW-0540">Nuclease</keyword>
<dbReference type="SMART" id="SM00497">
    <property type="entry name" value="IENR1"/>
    <property type="match status" value="2"/>
</dbReference>
<evidence type="ECO:0000256" key="5">
    <source>
        <dbReference type="SAM" id="Phobius"/>
    </source>
</evidence>
<dbReference type="InterPro" id="IPR003611">
    <property type="entry name" value="NUMOD3"/>
</dbReference>
<keyword evidence="5" id="KW-0472">Membrane</keyword>
<dbReference type="InterPro" id="IPR035901">
    <property type="entry name" value="GIY-YIG_endonuc_sf"/>
</dbReference>
<dbReference type="EMBL" id="CBMH010002266">
    <property type="protein sequence ID" value="CDL73520.1"/>
    <property type="molecule type" value="Genomic_DNA"/>
</dbReference>
<comment type="similarity">
    <text evidence="1">To endonucleases of group I introns of fungi and phage.</text>
</comment>
<organism evidence="8">
    <name type="scientific">Fusarium culmorum CS7071</name>
    <dbReference type="NCBI Taxonomy" id="1318462"/>
    <lineage>
        <taxon>Eukaryota</taxon>
        <taxon>Fungi</taxon>
        <taxon>Dikarya</taxon>
        <taxon>Ascomycota</taxon>
        <taxon>Pezizomycotina</taxon>
        <taxon>Sordariomycetes</taxon>
        <taxon>Hypocreomycetidae</taxon>
        <taxon>Hypocreales</taxon>
        <taxon>Nectriaceae</taxon>
        <taxon>Fusarium</taxon>
    </lineage>
</organism>
<evidence type="ECO:0000259" key="6">
    <source>
        <dbReference type="PROSITE" id="PS50164"/>
    </source>
</evidence>
<dbReference type="Pfam" id="PF07460">
    <property type="entry name" value="NUMOD3"/>
    <property type="match status" value="2"/>
</dbReference>